<organism evidence="1 2">
    <name type="scientific">Erwinia pyrifoliae</name>
    <dbReference type="NCBI Taxonomy" id="79967"/>
    <lineage>
        <taxon>Bacteria</taxon>
        <taxon>Pseudomonadati</taxon>
        <taxon>Pseudomonadota</taxon>
        <taxon>Gammaproteobacteria</taxon>
        <taxon>Enterobacterales</taxon>
        <taxon>Erwiniaceae</taxon>
        <taxon>Erwinia</taxon>
    </lineage>
</organism>
<evidence type="ECO:0000313" key="1">
    <source>
        <dbReference type="EMBL" id="UWS31968.1"/>
    </source>
</evidence>
<evidence type="ECO:0008006" key="3">
    <source>
        <dbReference type="Google" id="ProtNLM"/>
    </source>
</evidence>
<name>A0ABY5X3R7_ERWPY</name>
<proteinExistence type="predicted"/>
<dbReference type="RefSeq" id="WP_012668365.1">
    <property type="nucleotide sequence ID" value="NZ_CP023567.1"/>
</dbReference>
<keyword evidence="2" id="KW-1185">Reference proteome</keyword>
<protein>
    <recommendedName>
        <fullName evidence="3">Rha family transcriptional regulator</fullName>
    </recommendedName>
</protein>
<sequence length="270" mass="29612">MNTLPATQITMTSTELVEYINAERESAATAAGVNFPGKGHKRLRHADFMAKAPRVLGDIHSAKFFAQYTDSTGRVLPCLHLPKREACLMAMSYSYTIQAKVFDRMTALEEQQQPVPLPHKEDQIKCALLILESATKLLNLSNSSRLGALHKLQEFAGVPALVPAYAIDAPSDAADGSSRTTAAISTLLKRYGADISAPVANVILGRLGLLERKERPSLRHGTRQFWSVTSAGLIYGKNITSPGNPRETQPHFYESRFPRLLDRIIAARGT</sequence>
<reference evidence="1" key="1">
    <citation type="submission" date="2022-07" db="EMBL/GenBank/DDBJ databases">
        <title>Genetic diversity of Erwinia pyrifoliae.</title>
        <authorList>
            <person name="Park D.S."/>
            <person name="Ham H."/>
        </authorList>
    </citation>
    <scope>NUCLEOTIDE SEQUENCE</scope>
    <source>
        <strain evidence="1">CP201486</strain>
    </source>
</reference>
<dbReference type="EMBL" id="CP103445">
    <property type="protein sequence ID" value="UWS31968.1"/>
    <property type="molecule type" value="Genomic_DNA"/>
</dbReference>
<gene>
    <name evidence="1" type="ORF">NYP84_09775</name>
</gene>
<dbReference type="GeneID" id="92236773"/>
<accession>A0ABY5X3R7</accession>
<dbReference type="Proteomes" id="UP001058553">
    <property type="component" value="Chromosome"/>
</dbReference>
<evidence type="ECO:0000313" key="2">
    <source>
        <dbReference type="Proteomes" id="UP001058553"/>
    </source>
</evidence>